<name>A0A090I7B3_9GAMM</name>
<dbReference type="HOGENOM" id="CLU_174544_0_0_6"/>
<feature type="transmembrane region" description="Helical" evidence="1">
    <location>
        <begin position="87"/>
        <end position="107"/>
    </location>
</feature>
<evidence type="ECO:0000313" key="3">
    <source>
        <dbReference type="Proteomes" id="UP000032427"/>
    </source>
</evidence>
<dbReference type="PATRIC" id="fig|80852.17.peg.3858"/>
<proteinExistence type="predicted"/>
<dbReference type="STRING" id="80852.AWOD_II_1056"/>
<dbReference type="AlphaFoldDB" id="A0A090I7B3"/>
<keyword evidence="3" id="KW-1185">Reference proteome</keyword>
<feature type="transmembrane region" description="Helical" evidence="1">
    <location>
        <begin position="54"/>
        <end position="75"/>
    </location>
</feature>
<protein>
    <submittedName>
        <fullName evidence="2">Membrane protein</fullName>
    </submittedName>
</protein>
<dbReference type="EMBL" id="LN554847">
    <property type="protein sequence ID" value="CED57675.1"/>
    <property type="molecule type" value="Genomic_DNA"/>
</dbReference>
<feature type="transmembrane region" description="Helical" evidence="1">
    <location>
        <begin position="7"/>
        <end position="29"/>
    </location>
</feature>
<dbReference type="KEGG" id="awd:AWOD_II_1056"/>
<dbReference type="Proteomes" id="UP000032427">
    <property type="component" value="Chromosome 2"/>
</dbReference>
<dbReference type="GeneID" id="28543310"/>
<evidence type="ECO:0000313" key="2">
    <source>
        <dbReference type="EMBL" id="CED57675.1"/>
    </source>
</evidence>
<accession>A0A090I7B3</accession>
<reference evidence="3" key="1">
    <citation type="submission" date="2014-09" db="EMBL/GenBank/DDBJ databases">
        <authorList>
            <person name="Hjerde E."/>
        </authorList>
    </citation>
    <scope>NUCLEOTIDE SEQUENCE [LARGE SCALE GENOMIC DNA]</scope>
    <source>
        <strain evidence="3">06/09/139</strain>
    </source>
</reference>
<keyword evidence="1" id="KW-0812">Transmembrane</keyword>
<organism evidence="2 3">
    <name type="scientific">Aliivibrio wodanis</name>
    <dbReference type="NCBI Taxonomy" id="80852"/>
    <lineage>
        <taxon>Bacteria</taxon>
        <taxon>Pseudomonadati</taxon>
        <taxon>Pseudomonadota</taxon>
        <taxon>Gammaproteobacteria</taxon>
        <taxon>Vibrionales</taxon>
        <taxon>Vibrionaceae</taxon>
        <taxon>Aliivibrio</taxon>
    </lineage>
</organism>
<sequence length="108" mass="13046">MLEILKMFVGWYGLIWGLIYFYYLVIYSLGDKKNINQLVDDLAKEPEMFKKKHYISMVSIGAGGLFSYFCLIYPFIRHRRKNKKITFDLFMWLNWVFFIVLIVAYIYA</sequence>
<evidence type="ECO:0000256" key="1">
    <source>
        <dbReference type="SAM" id="Phobius"/>
    </source>
</evidence>
<keyword evidence="1" id="KW-0472">Membrane</keyword>
<gene>
    <name evidence="2" type="ORF">AWOD_II_1056</name>
</gene>
<dbReference type="OrthoDB" id="5878544at2"/>
<keyword evidence="1" id="KW-1133">Transmembrane helix</keyword>